<dbReference type="Pfam" id="PF00990">
    <property type="entry name" value="GGDEF"/>
    <property type="match status" value="1"/>
</dbReference>
<dbReference type="GO" id="GO:1902201">
    <property type="term" value="P:negative regulation of bacterial-type flagellum-dependent cell motility"/>
    <property type="evidence" value="ECO:0007669"/>
    <property type="project" value="TreeGrafter"/>
</dbReference>
<dbReference type="PANTHER" id="PTHR45138:SF9">
    <property type="entry name" value="DIGUANYLATE CYCLASE DGCM-RELATED"/>
    <property type="match status" value="1"/>
</dbReference>
<dbReference type="Gene3D" id="3.30.70.270">
    <property type="match status" value="1"/>
</dbReference>
<evidence type="ECO:0000256" key="6">
    <source>
        <dbReference type="SAM" id="Phobius"/>
    </source>
</evidence>
<dbReference type="PANTHER" id="PTHR45138">
    <property type="entry name" value="REGULATORY COMPONENTS OF SENSORY TRANSDUCTION SYSTEM"/>
    <property type="match status" value="1"/>
</dbReference>
<dbReference type="NCBIfam" id="TIGR00254">
    <property type="entry name" value="GGDEF"/>
    <property type="match status" value="1"/>
</dbReference>
<dbReference type="GO" id="GO:0007165">
    <property type="term" value="P:signal transduction"/>
    <property type="evidence" value="ECO:0007669"/>
    <property type="project" value="InterPro"/>
</dbReference>
<evidence type="ECO:0000256" key="4">
    <source>
        <dbReference type="ARBA" id="ARBA00022989"/>
    </source>
</evidence>
<dbReference type="SMART" id="SM00267">
    <property type="entry name" value="GGDEF"/>
    <property type="match status" value="1"/>
</dbReference>
<dbReference type="Gene3D" id="6.10.340.10">
    <property type="match status" value="1"/>
</dbReference>
<gene>
    <name evidence="9" type="ORF">FYJ59_04325</name>
</gene>
<feature type="domain" description="HAMP" evidence="7">
    <location>
        <begin position="255"/>
        <end position="310"/>
    </location>
</feature>
<name>A0A6L5YGY6_9FIRM</name>
<proteinExistence type="predicted"/>
<dbReference type="Proteomes" id="UP000476055">
    <property type="component" value="Unassembled WGS sequence"/>
</dbReference>
<dbReference type="InterPro" id="IPR003660">
    <property type="entry name" value="HAMP_dom"/>
</dbReference>
<evidence type="ECO:0000256" key="3">
    <source>
        <dbReference type="ARBA" id="ARBA00022692"/>
    </source>
</evidence>
<dbReference type="PROSITE" id="PS50887">
    <property type="entry name" value="GGDEF"/>
    <property type="match status" value="1"/>
</dbReference>
<dbReference type="InterPro" id="IPR043128">
    <property type="entry name" value="Rev_trsase/Diguanyl_cyclase"/>
</dbReference>
<evidence type="ECO:0000259" key="7">
    <source>
        <dbReference type="PROSITE" id="PS50885"/>
    </source>
</evidence>
<dbReference type="GO" id="GO:0043709">
    <property type="term" value="P:cell adhesion involved in single-species biofilm formation"/>
    <property type="evidence" value="ECO:0007669"/>
    <property type="project" value="TreeGrafter"/>
</dbReference>
<keyword evidence="10" id="KW-1185">Reference proteome</keyword>
<protein>
    <submittedName>
        <fullName evidence="9">Diguanylate cyclase</fullName>
    </submittedName>
</protein>
<dbReference type="PROSITE" id="PS50885">
    <property type="entry name" value="HAMP"/>
    <property type="match status" value="1"/>
</dbReference>
<dbReference type="CDD" id="cd01949">
    <property type="entry name" value="GGDEF"/>
    <property type="match status" value="1"/>
</dbReference>
<organism evidence="9 10">
    <name type="scientific">Waltera intestinalis</name>
    <dbReference type="NCBI Taxonomy" id="2606635"/>
    <lineage>
        <taxon>Bacteria</taxon>
        <taxon>Bacillati</taxon>
        <taxon>Bacillota</taxon>
        <taxon>Clostridia</taxon>
        <taxon>Lachnospirales</taxon>
        <taxon>Lachnospiraceae</taxon>
        <taxon>Waltera</taxon>
    </lineage>
</organism>
<dbReference type="Pfam" id="PF17202">
    <property type="entry name" value="sCache_3_3"/>
    <property type="match status" value="1"/>
</dbReference>
<evidence type="ECO:0000313" key="10">
    <source>
        <dbReference type="Proteomes" id="UP000476055"/>
    </source>
</evidence>
<dbReference type="SUPFAM" id="SSF55073">
    <property type="entry name" value="Nucleotide cyclase"/>
    <property type="match status" value="1"/>
</dbReference>
<comment type="subcellular location">
    <subcellularLocation>
        <location evidence="1">Cell membrane</location>
        <topology evidence="1">Multi-pass membrane protein</topology>
    </subcellularLocation>
</comment>
<reference evidence="9 10" key="1">
    <citation type="submission" date="2019-08" db="EMBL/GenBank/DDBJ databases">
        <title>In-depth cultivation of the pig gut microbiome towards novel bacterial diversity and tailored functional studies.</title>
        <authorList>
            <person name="Wylensek D."/>
            <person name="Hitch T.C.A."/>
            <person name="Clavel T."/>
        </authorList>
    </citation>
    <scope>NUCLEOTIDE SEQUENCE [LARGE SCALE GENOMIC DNA]</scope>
    <source>
        <strain evidence="9 10">WCA3-601-WT-6H</strain>
    </source>
</reference>
<accession>A0A6L5YGY6</accession>
<comment type="caution">
    <text evidence="9">The sequence shown here is derived from an EMBL/GenBank/DDBJ whole genome shotgun (WGS) entry which is preliminary data.</text>
</comment>
<evidence type="ECO:0000259" key="8">
    <source>
        <dbReference type="PROSITE" id="PS50887"/>
    </source>
</evidence>
<dbReference type="FunFam" id="3.30.70.270:FF:000001">
    <property type="entry name" value="Diguanylate cyclase domain protein"/>
    <property type="match status" value="1"/>
</dbReference>
<dbReference type="GO" id="GO:0052621">
    <property type="term" value="F:diguanylate cyclase activity"/>
    <property type="evidence" value="ECO:0007669"/>
    <property type="project" value="TreeGrafter"/>
</dbReference>
<feature type="transmembrane region" description="Helical" evidence="6">
    <location>
        <begin position="7"/>
        <end position="29"/>
    </location>
</feature>
<dbReference type="InterPro" id="IPR000160">
    <property type="entry name" value="GGDEF_dom"/>
</dbReference>
<keyword evidence="5 6" id="KW-0472">Membrane</keyword>
<keyword evidence="3 6" id="KW-0812">Transmembrane</keyword>
<sequence>MICLESFSFLLFRHLFHIIILRLICVPILPEGAGNSMENTQNTPKRSGGKISYTLQAIGLIPLLALGIVMLFFTSQWFTKTMYQEVERELYDATKSATTLLNAAYPGDYRLEGDVAYLLYKGDVDITREYSLFDQFKEDTGLDITLFYQDTRVLTTLYNAQGDRIVGSGAPDVVIRDVLNTGEDHFYINTLINGKSYFSYYSPVRNQDGSIVGMLFIGKSSATVSQSIQRYVYPLTWLIIGFVALVAVCIYFYTRRFVAVLLHIHSFLSEVASGNLNTTLDHSVTKRSDELGDIGRCALSMQRSLRTMIEQDALTELYNRRSGEKKLRQIFEEARSSRHSFALAIGDIDFFKKVNDTYGHECGDAVLKNVSAMLKQHMWRRGFAARWGGEEFLLVFENVDLAEARKQLELLMDKIHELDTLYEGQHVKVNMTFGLVCESDKDVHTLLKEADEKLYIGKTNGRNQVVS</sequence>
<evidence type="ECO:0000256" key="5">
    <source>
        <dbReference type="ARBA" id="ARBA00023136"/>
    </source>
</evidence>
<feature type="domain" description="GGDEF" evidence="8">
    <location>
        <begin position="339"/>
        <end position="467"/>
    </location>
</feature>
<dbReference type="AlphaFoldDB" id="A0A6L5YGY6"/>
<dbReference type="InterPro" id="IPR050469">
    <property type="entry name" value="Diguanylate_Cyclase"/>
</dbReference>
<dbReference type="GO" id="GO:0005886">
    <property type="term" value="C:plasma membrane"/>
    <property type="evidence" value="ECO:0007669"/>
    <property type="project" value="UniProtKB-SubCell"/>
</dbReference>
<dbReference type="InterPro" id="IPR033463">
    <property type="entry name" value="sCache_3"/>
</dbReference>
<evidence type="ECO:0000313" key="9">
    <source>
        <dbReference type="EMBL" id="MST57475.1"/>
    </source>
</evidence>
<evidence type="ECO:0000256" key="1">
    <source>
        <dbReference type="ARBA" id="ARBA00004651"/>
    </source>
</evidence>
<evidence type="ECO:0000256" key="2">
    <source>
        <dbReference type="ARBA" id="ARBA00022475"/>
    </source>
</evidence>
<keyword evidence="2" id="KW-1003">Cell membrane</keyword>
<dbReference type="EMBL" id="VUMU01000003">
    <property type="protein sequence ID" value="MST57475.1"/>
    <property type="molecule type" value="Genomic_DNA"/>
</dbReference>
<dbReference type="InterPro" id="IPR029151">
    <property type="entry name" value="Sensor-like_sf"/>
</dbReference>
<dbReference type="SUPFAM" id="SSF103190">
    <property type="entry name" value="Sensory domain-like"/>
    <property type="match status" value="1"/>
</dbReference>
<dbReference type="InterPro" id="IPR029787">
    <property type="entry name" value="Nucleotide_cyclase"/>
</dbReference>
<feature type="transmembrane region" description="Helical" evidence="6">
    <location>
        <begin position="231"/>
        <end position="253"/>
    </location>
</feature>
<feature type="transmembrane region" description="Helical" evidence="6">
    <location>
        <begin position="53"/>
        <end position="73"/>
    </location>
</feature>
<keyword evidence="4 6" id="KW-1133">Transmembrane helix</keyword>